<feature type="domain" description="Duffy-binding-like" evidence="7">
    <location>
        <begin position="1233"/>
        <end position="1379"/>
    </location>
</feature>
<feature type="compositionally biased region" description="Acidic residues" evidence="1">
    <location>
        <begin position="1637"/>
        <end position="1647"/>
    </location>
</feature>
<evidence type="ECO:0000259" key="2">
    <source>
        <dbReference type="Pfam" id="PF03011"/>
    </source>
</evidence>
<dbReference type="InterPro" id="IPR029210">
    <property type="entry name" value="PfEMP1_NTS"/>
</dbReference>
<dbReference type="FunFam" id="1.20.58.830:FF:000004">
    <property type="entry name" value="Erythrocyte membrane protein 1, PfEMP1"/>
    <property type="match status" value="1"/>
</dbReference>
<dbReference type="FunFam" id="1.10.1900.40:FF:000001">
    <property type="entry name" value="Erythrocyte membrane protein 1"/>
    <property type="match status" value="1"/>
</dbReference>
<evidence type="ECO:0000259" key="6">
    <source>
        <dbReference type="Pfam" id="PF18562"/>
    </source>
</evidence>
<feature type="domain" description="Duffy-antigen binding" evidence="3">
    <location>
        <begin position="126"/>
        <end position="318"/>
    </location>
</feature>
<feature type="compositionally biased region" description="Acidic residues" evidence="1">
    <location>
        <begin position="844"/>
        <end position="868"/>
    </location>
</feature>
<dbReference type="Pfam" id="PF18562">
    <property type="entry name" value="CIDR1_gamma"/>
    <property type="match status" value="1"/>
</dbReference>
<dbReference type="InterPro" id="IPR008602">
    <property type="entry name" value="Duffy-antigen-binding"/>
</dbReference>
<feature type="compositionally biased region" description="Polar residues" evidence="1">
    <location>
        <begin position="1192"/>
        <end position="1218"/>
    </location>
</feature>
<feature type="region of interest" description="Disordered" evidence="1">
    <location>
        <begin position="813"/>
        <end position="959"/>
    </location>
</feature>
<dbReference type="InterPro" id="IPR041480">
    <property type="entry name" value="CIDR1_gamma"/>
</dbReference>
<feature type="domain" description="Plasmodium falciparum erythrocyte membrane protein 1 acidic terminal segment" evidence="4">
    <location>
        <begin position="1832"/>
        <end position="2236"/>
    </location>
</feature>
<feature type="domain" description="Duffy-binding-like" evidence="7">
    <location>
        <begin position="322"/>
        <end position="475"/>
    </location>
</feature>
<dbReference type="Pfam" id="PF15447">
    <property type="entry name" value="NTS"/>
    <property type="match status" value="1"/>
</dbReference>
<protein>
    <submittedName>
        <fullName evidence="8">Erythrocyte membrane protein 1</fullName>
    </submittedName>
</protein>
<feature type="domain" description="Plasmodium falciparum erythrocyte membrane protein-1 N-terminal segment" evidence="5">
    <location>
        <begin position="12"/>
        <end position="51"/>
    </location>
</feature>
<evidence type="ECO:0000313" key="8">
    <source>
        <dbReference type="EMBL" id="KNG74135.1"/>
    </source>
</evidence>
<gene>
    <name evidence="8" type="ORF">PFMG_00323</name>
</gene>
<dbReference type="FunFam" id="1.20.58.830:FF:000003">
    <property type="entry name" value="Erythrocyte membrane protein 1, PfEMP1"/>
    <property type="match status" value="1"/>
</dbReference>
<dbReference type="InterPro" id="IPR044932">
    <property type="entry name" value="PfEMP1_ATS_sf"/>
</dbReference>
<dbReference type="GO" id="GO:0016020">
    <property type="term" value="C:membrane"/>
    <property type="evidence" value="ECO:0007669"/>
    <property type="project" value="InterPro"/>
</dbReference>
<dbReference type="Proteomes" id="UP000054562">
    <property type="component" value="Unassembled WGS sequence"/>
</dbReference>
<dbReference type="InterPro" id="IPR029211">
    <property type="entry name" value="PfEMP1_ATS"/>
</dbReference>
<evidence type="ECO:0000256" key="1">
    <source>
        <dbReference type="SAM" id="MobiDB-lite"/>
    </source>
</evidence>
<dbReference type="Pfam" id="PF22672">
    <property type="entry name" value="DBL_C"/>
    <property type="match status" value="2"/>
</dbReference>
<feature type="compositionally biased region" description="Polar residues" evidence="1">
    <location>
        <begin position="1108"/>
        <end position="1119"/>
    </location>
</feature>
<dbReference type="Pfam" id="PF15445">
    <property type="entry name" value="ATS"/>
    <property type="match status" value="2"/>
</dbReference>
<dbReference type="FunFam" id="1.20.58.830:FF:000001">
    <property type="entry name" value="Erythrocyte membrane protein 1, PfEMP1"/>
    <property type="match status" value="1"/>
</dbReference>
<sequence length="2236" mass="254641">MAPAGSNTQDASAKHMFDRIGKKVHDEVKEEADGTAKKYIEELKGNLQAAKGMGETANSLNPCTLVEEYRRKNTGTADARGERQPCKKDGTGNDVDRFSVKQQAEYDNKKMKCSNGSNGSNGKNEGACASFRRLNLCNKNMENMDTNNNDGKAKHNLLAEVCMAAKYEGESLITYHDQHQITYPGYHSQICTELARSFADIGDIVRGKDLYGGNNKRRQQLEKNLKTIFEKIKGNNNSTLKGLSIDEVREYWWALNRKEVWKAITCKADASSAYFHATCDTGKGPSVAQKQCRCDKDKGAKDGDQVPTYFDYVPQFLRWFEEWAEDFCRKKKKQLPHLKTNCRGPSGNDKYCSRNGCDCEKTVRAKGKLRYGNRCTDCLYACYPYVDWIDNQKEQFLKQKNKYADEINGASGTRRLRRAARSSNSDDNGYEKIFYKKLKDSGYESVGEFLDLLSKEEVCKNFKEKEEGKIDFKNVHSGSASGDGASGTNDINNGTFSHSEYCQPCPYCGMKRAKGGNFEKKRQNDDCHGQKLYKPKGDATPTDVTILKSGEGHEDIKQKIDEFCNQTSGSSGAVNAVAGSNSRSKELYQEWKCYKGKDVVKVENKDEEEDEEDYRNIQTGGGLCILKKEEEEKKEVKKTNSEKEPKEIQKTYNDFFNFWVAHMLKDSIYWRTKRLSKCINNGKKECIKNCNDKCKCYKNWVDKKEKEWDKIKKHFDTQEDIIEQTKSDAGVTLEWVLELQFLNEHSTQDKQNSLDAQELKHLKEIKKILDEEKQKSEAAGGASDGKKKTIMDKLIEHELTDAKECLEKQEECKKAEEDRSAARIIIGKQQPRSEDEPEKNYPDDNADEDGDEDAEDDSSEDEDNDGDVAEEKATEKEVPSPTQDTVDVCDTVAKALTGDDLQKACPTKYGSKAPTSWKCITSGEKSGDKDGAGPSRSKRGAETSGPSGSSGATCIPPRRRRLYVGKLQEWATIAESKLESTSSPSNSRDVDLLKAFVESAAVETFFLWDRYKKIKEKERQEELQRNGEVVGLPLLRQDVSQEDDPEQKKLNDGTIPEEFKRQMFYTLGDYKDILFSGSKDDNTKSSTYNDILKGDKVIQERESKIQEQLKSFFSNSGKGQPSDKKSASDKDPKEWWQTNGEHIWNGMICALTHKTDKPPQVDTTVRAQLWDEEGKKPQKHQYEYKNVKLEENSGTDGPKLTTQPPASGEKNSTPTTKLSDFVLRPPYFRYLEEWGETFCKERKKRLEEVKKECEVGEKGNRGCSGDGLKCDEPVPKNEEIFEDFHCSKCAKPCRKYRKWIERKKIEFHKQSNAYKQQKEKCKTESNGAAPNNGGNTFCGKLKDDAAKFLKTLTSCSKTNNGDDDINFNDKDGETFKHTKHCDPCSKFKIKCENCNSSGDDTKGKCDGKTDISANDIKNKENSTEEIVMLVSDDSATGFGDLKDCENAGIFKGIKENKWKCGEFCGVHICKRENEGDEKYIIMKELLQRWLEIFFEDYNKINKKLKTCIENGKGTKCIKDCVNQWIKKKKKEWNNINDNYLKKYTEKNPDGNNLTNFLEILISQIPVVTDKGKHASLDALENSLGCKCYDSSGKEKRKYNDVIQCLLTKLEEKAKKCAENHKPSGETEKSCVDYPPLPDDDEPLEETENPVIHPKICGDIPTTKETVVEKETCDAPDAPQPDVKEEEEEKEEEKDKGEAPGPLPPPAAPQPPSQPTPKIVDKTPALVTSTLAWSVGIGFATFTYFYLKKKTKASVGNLFQILQIPKGDHDIPTKLSPNRYIPYTSGKYRGKRYIYLEGDSGTDSGYTDHYSDITSSESEYEELDINDIYAPREYEELDINDIYVPHAPKYKTLIEVVLEPSKRDTQNDIPSDIPNSDTPPPITDDEWNKLKKDFISNMLQNTQNTEPNILRDNVDNNTHPTTSHHNVEEKPFIMSIHDRNLFSGEEYNYDMFNSGNNPINISDSTNSMDSLTSNNHSPYNDKNDLYSGIDLINDALSGNHIDIYDEMLKRKENELFGTKHHTKHTNTYNVAKPARDDPITNQINLFHKWLDRHRYMCAKLKNKEDILNKLKEEWNKENNNNSAKTYNSDNKPSGNKTLNTDVSIQIHMDNPKPKNEFKNMDTTPNKSTMDTMLDDLEKYNEPYYYDFYKDDIYYDVNDDDKTSMDNNNNLVDKNNPVDSNNSTYNHRNPADINKNFVDKNNQNQHPIEKPTKIQIEMNSNNREVVEQQYPIADIWNI</sequence>
<feature type="compositionally biased region" description="Basic and acidic residues" evidence="1">
    <location>
        <begin position="1617"/>
        <end position="1630"/>
    </location>
</feature>
<feature type="region of interest" description="Disordered" evidence="1">
    <location>
        <begin position="1617"/>
        <end position="1719"/>
    </location>
</feature>
<dbReference type="FunFam" id="1.10.1900.40:FF:000002">
    <property type="entry name" value="Erythrocyte membrane protein 1, PfEMP1"/>
    <property type="match status" value="1"/>
</dbReference>
<feature type="region of interest" description="Disordered" evidence="1">
    <location>
        <begin position="2077"/>
        <end position="2096"/>
    </location>
</feature>
<evidence type="ECO:0000259" key="5">
    <source>
        <dbReference type="Pfam" id="PF15447"/>
    </source>
</evidence>
<dbReference type="Pfam" id="PF05424">
    <property type="entry name" value="Duffy_binding"/>
    <property type="match status" value="2"/>
</dbReference>
<feature type="compositionally biased region" description="Pro residues" evidence="1">
    <location>
        <begin position="1700"/>
        <end position="1714"/>
    </location>
</feature>
<feature type="compositionally biased region" description="Basic and acidic residues" evidence="1">
    <location>
        <begin position="869"/>
        <end position="878"/>
    </location>
</feature>
<feature type="region of interest" description="Disordered" evidence="1">
    <location>
        <begin position="1170"/>
        <end position="1218"/>
    </location>
</feature>
<accession>A0A0L1I4K4</accession>
<feature type="region of interest" description="Disordered" evidence="1">
    <location>
        <begin position="74"/>
        <end position="95"/>
    </location>
</feature>
<evidence type="ECO:0000259" key="3">
    <source>
        <dbReference type="Pfam" id="PF05424"/>
    </source>
</evidence>
<dbReference type="GO" id="GO:0046789">
    <property type="term" value="F:host cell surface receptor binding"/>
    <property type="evidence" value="ECO:0007669"/>
    <property type="project" value="InterPro"/>
</dbReference>
<evidence type="ECO:0000259" key="4">
    <source>
        <dbReference type="Pfam" id="PF15445"/>
    </source>
</evidence>
<feature type="region of interest" description="Disordered" evidence="1">
    <location>
        <begin position="1108"/>
        <end position="1134"/>
    </location>
</feature>
<evidence type="ECO:0000259" key="7">
    <source>
        <dbReference type="Pfam" id="PF22672"/>
    </source>
</evidence>
<evidence type="ECO:0000313" key="9">
    <source>
        <dbReference type="Proteomes" id="UP000054562"/>
    </source>
</evidence>
<feature type="compositionally biased region" description="Polar residues" evidence="1">
    <location>
        <begin position="2081"/>
        <end position="2096"/>
    </location>
</feature>
<reference evidence="9" key="2">
    <citation type="submission" date="2015-07" db="EMBL/GenBank/DDBJ databases">
        <title>The genome sequence of Plasmodium falciparum IGH-CR14.</title>
        <authorList>
            <consortium name="The Broad Institute Genome Sequencing Platform"/>
            <person name="Volkman S.K."/>
            <person name="Neafsey D.E."/>
            <person name="Dash A.P."/>
            <person name="Chitnis C.E."/>
            <person name="Hartl D.L."/>
            <person name="Young S.K."/>
            <person name="Kodira C.D."/>
            <person name="Zeng Q."/>
            <person name="Koehrsen M."/>
            <person name="Godfrey P."/>
            <person name="Alvarado L."/>
            <person name="Berlin A."/>
            <person name="Borenstein D."/>
            <person name="Chen Z."/>
            <person name="Engels R."/>
            <person name="Freedman E."/>
            <person name="Gellesch M."/>
            <person name="Goldberg J."/>
            <person name="Griggs A."/>
            <person name="Gujja S."/>
            <person name="Heiman D."/>
            <person name="Hepburn T."/>
            <person name="Howarth C."/>
            <person name="Jen D."/>
            <person name="Larson L."/>
            <person name="Lewis B."/>
            <person name="Mehta T."/>
            <person name="Park D."/>
            <person name="Pearson M."/>
            <person name="Roberts A."/>
            <person name="Saif S."/>
            <person name="Shea T."/>
            <person name="Shenoy N."/>
            <person name="Sisk P."/>
            <person name="Stolte C."/>
            <person name="Sykes S."/>
            <person name="Walk T."/>
            <person name="White J."/>
            <person name="Yandava C."/>
            <person name="Wirth D.F."/>
            <person name="Nusbaum C."/>
            <person name="Birren B."/>
        </authorList>
    </citation>
    <scope>NUCLEOTIDE SEQUENCE [LARGE SCALE GENOMIC DNA]</scope>
    <source>
        <strain evidence="9">IGH-CR14</strain>
    </source>
</reference>
<feature type="domain" description="Duffy-binding-like" evidence="2">
    <location>
        <begin position="655"/>
        <end position="811"/>
    </location>
</feature>
<feature type="compositionally biased region" description="Basic and acidic residues" evidence="1">
    <location>
        <begin position="1121"/>
        <end position="1134"/>
    </location>
</feature>
<feature type="region of interest" description="Disordered" evidence="1">
    <location>
        <begin position="1034"/>
        <end position="1054"/>
    </location>
</feature>
<feature type="compositionally biased region" description="Basic and acidic residues" evidence="1">
    <location>
        <begin position="1172"/>
        <end position="1191"/>
    </location>
</feature>
<feature type="domain" description="Cysteine-rich interdomain region 1 gamma" evidence="6">
    <location>
        <begin position="1423"/>
        <end position="1473"/>
    </location>
</feature>
<dbReference type="Gene3D" id="1.20.58.830">
    <property type="match status" value="3"/>
</dbReference>
<dbReference type="InterPro" id="IPR042202">
    <property type="entry name" value="Duffy-ag-bd_sf"/>
</dbReference>
<dbReference type="SUPFAM" id="SSF140924">
    <property type="entry name" value="Duffy binding domain-like"/>
    <property type="match status" value="4"/>
</dbReference>
<feature type="domain" description="Plasmodium falciparum erythrocyte membrane protein 1 acidic terminal segment" evidence="4">
    <location>
        <begin position="1729"/>
        <end position="1831"/>
    </location>
</feature>
<dbReference type="Gene3D" id="1.20.58.1930">
    <property type="match status" value="1"/>
</dbReference>
<dbReference type="FunFam" id="1.20.58.1930:FF:000001">
    <property type="entry name" value="Erythrocyte membrane protein 1, PfEMP1"/>
    <property type="match status" value="1"/>
</dbReference>
<proteinExistence type="predicted"/>
<feature type="domain" description="Duffy-antigen binding" evidence="3">
    <location>
        <begin position="953"/>
        <end position="1173"/>
    </location>
</feature>
<organism evidence="8 9">
    <name type="scientific">Plasmodium falciparum IGH-CR14</name>
    <dbReference type="NCBI Taxonomy" id="580059"/>
    <lineage>
        <taxon>Eukaryota</taxon>
        <taxon>Sar</taxon>
        <taxon>Alveolata</taxon>
        <taxon>Apicomplexa</taxon>
        <taxon>Aconoidasida</taxon>
        <taxon>Haemosporida</taxon>
        <taxon>Plasmodiidae</taxon>
        <taxon>Plasmodium</taxon>
        <taxon>Plasmodium (Laverania)</taxon>
    </lineage>
</organism>
<reference evidence="9" key="1">
    <citation type="submission" date="2015-07" db="EMBL/GenBank/DDBJ databases">
        <title>Annotation of Plasmodium falciparum IGH-CR14.</title>
        <authorList>
            <consortium name="The Broad Institute Genome Sequencing Platform"/>
            <person name="Volkman S.K."/>
            <person name="Neafsey D.E."/>
            <person name="Dash A.P."/>
            <person name="Chitnis C.E."/>
            <person name="Hartl D.L."/>
            <person name="Young S.K."/>
            <person name="Zeng Q."/>
            <person name="Koehrsen M."/>
            <person name="Alvarado L."/>
            <person name="Berlin A."/>
            <person name="Borenstein D."/>
            <person name="Chapman S.B."/>
            <person name="Chen Z."/>
            <person name="Engels R."/>
            <person name="Freedman E."/>
            <person name="Gellesch M."/>
            <person name="Goldberg J."/>
            <person name="Griggs A."/>
            <person name="Gujja S."/>
            <person name="Heilman E.R."/>
            <person name="Heiman D.I."/>
            <person name="Howarth C."/>
            <person name="Jen D."/>
            <person name="Larson L."/>
            <person name="Mehta T."/>
            <person name="Neiman D."/>
            <person name="Park D."/>
            <person name="Pearson M."/>
            <person name="Roberts A."/>
            <person name="Saif S."/>
            <person name="Shea T."/>
            <person name="Shenoy N."/>
            <person name="Sisk P."/>
            <person name="Stolte C."/>
            <person name="Sykes S."/>
            <person name="Walk T."/>
            <person name="White J."/>
            <person name="Yandava C."/>
            <person name="Haas B."/>
            <person name="Henn M.R."/>
            <person name="Nusbaum C."/>
            <person name="Birren B."/>
        </authorList>
    </citation>
    <scope>NUCLEOTIDE SEQUENCE [LARGE SCALE GENOMIC DNA]</scope>
    <source>
        <strain evidence="9">IGH-CR14</strain>
    </source>
</reference>
<feature type="compositionally biased region" description="Basic and acidic residues" evidence="1">
    <location>
        <begin position="831"/>
        <end position="842"/>
    </location>
</feature>
<dbReference type="EMBL" id="GG664971">
    <property type="protein sequence ID" value="KNG74135.1"/>
    <property type="molecule type" value="Genomic_DNA"/>
</dbReference>
<dbReference type="Gene3D" id="1.20.1310.20">
    <property type="entry name" value="Duffy-antigen binding domain"/>
    <property type="match status" value="2"/>
</dbReference>
<dbReference type="Gene3D" id="1.10.1900.40">
    <property type="entry name" value="Acidic terminal segments, variant surface antigen of PfEMP1"/>
    <property type="match status" value="2"/>
</dbReference>
<feature type="domain" description="Duffy-binding-like" evidence="2">
    <location>
        <begin position="1485"/>
        <end position="1621"/>
    </location>
</feature>
<name>A0A0L1I4K4_PLAFA</name>
<dbReference type="Pfam" id="PF03011">
    <property type="entry name" value="PFEMP"/>
    <property type="match status" value="2"/>
</dbReference>
<feature type="compositionally biased region" description="Basic and acidic residues" evidence="1">
    <location>
        <begin position="79"/>
        <end position="95"/>
    </location>
</feature>
<dbReference type="InterPro" id="IPR054595">
    <property type="entry name" value="DBL_C"/>
</dbReference>
<dbReference type="InterPro" id="IPR004258">
    <property type="entry name" value="DBL"/>
</dbReference>